<evidence type="ECO:0000313" key="2">
    <source>
        <dbReference type="EMBL" id="KAG0727908.1"/>
    </source>
</evidence>
<sequence>MEHECWDKSLGGAGGLFGGEITKWATCRVRFTRGTVFSYCGKLVGHYPVCGWLRVWERRSSREESITSPERWDEVVADGKIEKMLERLWMKSVERPRARTMDVRGDKAKVWVDASSLALGVAVEIDGRSSKTPVGCVRKILPHQHG</sequence>
<dbReference type="InterPro" id="IPR055475">
    <property type="entry name" value="DUF7047"/>
</dbReference>
<protein>
    <recommendedName>
        <fullName evidence="1">DUF7047 domain-containing protein</fullName>
    </recommendedName>
</protein>
<organism evidence="2 3">
    <name type="scientific">Chionoecetes opilio</name>
    <name type="common">Atlantic snow crab</name>
    <name type="synonym">Cancer opilio</name>
    <dbReference type="NCBI Taxonomy" id="41210"/>
    <lineage>
        <taxon>Eukaryota</taxon>
        <taxon>Metazoa</taxon>
        <taxon>Ecdysozoa</taxon>
        <taxon>Arthropoda</taxon>
        <taxon>Crustacea</taxon>
        <taxon>Multicrustacea</taxon>
        <taxon>Malacostraca</taxon>
        <taxon>Eumalacostraca</taxon>
        <taxon>Eucarida</taxon>
        <taxon>Decapoda</taxon>
        <taxon>Pleocyemata</taxon>
        <taxon>Brachyura</taxon>
        <taxon>Eubrachyura</taxon>
        <taxon>Majoidea</taxon>
        <taxon>Majidae</taxon>
        <taxon>Chionoecetes</taxon>
    </lineage>
</organism>
<accession>A0A8J5CPH4</accession>
<evidence type="ECO:0000259" key="1">
    <source>
        <dbReference type="Pfam" id="PF23088"/>
    </source>
</evidence>
<feature type="domain" description="DUF7047" evidence="1">
    <location>
        <begin position="32"/>
        <end position="91"/>
    </location>
</feature>
<name>A0A8J5CPH4_CHIOP</name>
<keyword evidence="3" id="KW-1185">Reference proteome</keyword>
<comment type="caution">
    <text evidence="2">The sequence shown here is derived from an EMBL/GenBank/DDBJ whole genome shotgun (WGS) entry which is preliminary data.</text>
</comment>
<proteinExistence type="predicted"/>
<reference evidence="2" key="1">
    <citation type="submission" date="2020-07" db="EMBL/GenBank/DDBJ databases">
        <title>The High-quality genome of the commercially important snow crab, Chionoecetes opilio.</title>
        <authorList>
            <person name="Jeong J.-H."/>
            <person name="Ryu S."/>
        </authorList>
    </citation>
    <scope>NUCLEOTIDE SEQUENCE</scope>
    <source>
        <strain evidence="2">MADBK_172401_WGS</strain>
        <tissue evidence="2">Digestive gland</tissue>
    </source>
</reference>
<dbReference type="AlphaFoldDB" id="A0A8J5CPH4"/>
<gene>
    <name evidence="2" type="ORF">GWK47_033629</name>
</gene>
<dbReference type="EMBL" id="JACEEZ010002852">
    <property type="protein sequence ID" value="KAG0727908.1"/>
    <property type="molecule type" value="Genomic_DNA"/>
</dbReference>
<dbReference type="Pfam" id="PF23088">
    <property type="entry name" value="DUF7047"/>
    <property type="match status" value="1"/>
</dbReference>
<dbReference type="Proteomes" id="UP000770661">
    <property type="component" value="Unassembled WGS sequence"/>
</dbReference>
<evidence type="ECO:0000313" key="3">
    <source>
        <dbReference type="Proteomes" id="UP000770661"/>
    </source>
</evidence>